<evidence type="ECO:0000313" key="2">
    <source>
        <dbReference type="EMBL" id="MEV0968357.1"/>
    </source>
</evidence>
<organism evidence="2 3">
    <name type="scientific">Microtetraspora glauca</name>
    <dbReference type="NCBI Taxonomy" id="1996"/>
    <lineage>
        <taxon>Bacteria</taxon>
        <taxon>Bacillati</taxon>
        <taxon>Actinomycetota</taxon>
        <taxon>Actinomycetes</taxon>
        <taxon>Streptosporangiales</taxon>
        <taxon>Streptosporangiaceae</taxon>
        <taxon>Microtetraspora</taxon>
    </lineage>
</organism>
<gene>
    <name evidence="2" type="ORF">AB0I59_06960</name>
</gene>
<evidence type="ECO:0000256" key="1">
    <source>
        <dbReference type="SAM" id="MobiDB-lite"/>
    </source>
</evidence>
<reference evidence="2 3" key="1">
    <citation type="submission" date="2024-06" db="EMBL/GenBank/DDBJ databases">
        <title>The Natural Products Discovery Center: Release of the First 8490 Sequenced Strains for Exploring Actinobacteria Biosynthetic Diversity.</title>
        <authorList>
            <person name="Kalkreuter E."/>
            <person name="Kautsar S.A."/>
            <person name="Yang D."/>
            <person name="Bader C.D."/>
            <person name="Teijaro C.N."/>
            <person name="Fluegel L."/>
            <person name="Davis C.M."/>
            <person name="Simpson J.R."/>
            <person name="Lauterbach L."/>
            <person name="Steele A.D."/>
            <person name="Gui C."/>
            <person name="Meng S."/>
            <person name="Li G."/>
            <person name="Viehrig K."/>
            <person name="Ye F."/>
            <person name="Su P."/>
            <person name="Kiefer A.F."/>
            <person name="Nichols A."/>
            <person name="Cepeda A.J."/>
            <person name="Yan W."/>
            <person name="Fan B."/>
            <person name="Jiang Y."/>
            <person name="Adhikari A."/>
            <person name="Zheng C.-J."/>
            <person name="Schuster L."/>
            <person name="Cowan T.M."/>
            <person name="Smanski M.J."/>
            <person name="Chevrette M.G."/>
            <person name="De Carvalho L.P.S."/>
            <person name="Shen B."/>
        </authorList>
    </citation>
    <scope>NUCLEOTIDE SEQUENCE [LARGE SCALE GENOMIC DNA]</scope>
    <source>
        <strain evidence="2 3">NPDC050100</strain>
    </source>
</reference>
<sequence>MVSLIRLFGSYAHGRIIDRRHSPLVSARMRRVHHLARGRRALENPLPLEPGEQGDDDGDGLIIPPPPWWRS</sequence>
<dbReference type="RefSeq" id="WP_358130937.1">
    <property type="nucleotide sequence ID" value="NZ_JBFALK010000003.1"/>
</dbReference>
<name>A0ABV3G9T5_MICGL</name>
<protein>
    <submittedName>
        <fullName evidence="2">Uncharacterized protein</fullName>
    </submittedName>
</protein>
<evidence type="ECO:0000313" key="3">
    <source>
        <dbReference type="Proteomes" id="UP001551675"/>
    </source>
</evidence>
<dbReference type="Proteomes" id="UP001551675">
    <property type="component" value="Unassembled WGS sequence"/>
</dbReference>
<keyword evidence="3" id="KW-1185">Reference proteome</keyword>
<comment type="caution">
    <text evidence="2">The sequence shown here is derived from an EMBL/GenBank/DDBJ whole genome shotgun (WGS) entry which is preliminary data.</text>
</comment>
<feature type="region of interest" description="Disordered" evidence="1">
    <location>
        <begin position="41"/>
        <end position="71"/>
    </location>
</feature>
<accession>A0ABV3G9T5</accession>
<proteinExistence type="predicted"/>
<dbReference type="EMBL" id="JBFALK010000003">
    <property type="protein sequence ID" value="MEV0968357.1"/>
    <property type="molecule type" value="Genomic_DNA"/>
</dbReference>